<dbReference type="AlphaFoldDB" id="A0AAV1EIT0"/>
<gene>
    <name evidence="2" type="ORF">XNOV1_A021135</name>
</gene>
<dbReference type="EMBL" id="OY660864">
    <property type="protein sequence ID" value="CAJ1048610.1"/>
    <property type="molecule type" value="Genomic_DNA"/>
</dbReference>
<evidence type="ECO:0000256" key="1">
    <source>
        <dbReference type="SAM" id="MobiDB-lite"/>
    </source>
</evidence>
<keyword evidence="3" id="KW-1185">Reference proteome</keyword>
<protein>
    <submittedName>
        <fullName evidence="2">Uncharacterized protein</fullName>
    </submittedName>
</protein>
<dbReference type="Proteomes" id="UP001178508">
    <property type="component" value="Chromosome 1"/>
</dbReference>
<feature type="compositionally biased region" description="Low complexity" evidence="1">
    <location>
        <begin position="81"/>
        <end position="95"/>
    </location>
</feature>
<name>A0AAV1EIT0_XYRNO</name>
<sequence length="104" mass="11241">MSSAWSTCSTRLASRCSRISAGTPTLGTDDDGTEEVEVEMAWEGEEKEEDNEGFQEEELGDLRFADDLSALLKATLPIPRPATATASTSTQSDPSELPKAEEEE</sequence>
<evidence type="ECO:0000313" key="3">
    <source>
        <dbReference type="Proteomes" id="UP001178508"/>
    </source>
</evidence>
<feature type="region of interest" description="Disordered" evidence="1">
    <location>
        <begin position="77"/>
        <end position="104"/>
    </location>
</feature>
<evidence type="ECO:0000313" key="2">
    <source>
        <dbReference type="EMBL" id="CAJ1048610.1"/>
    </source>
</evidence>
<accession>A0AAV1EIT0</accession>
<proteinExistence type="predicted"/>
<feature type="compositionally biased region" description="Polar residues" evidence="1">
    <location>
        <begin position="1"/>
        <end position="12"/>
    </location>
</feature>
<feature type="region of interest" description="Disordered" evidence="1">
    <location>
        <begin position="1"/>
        <end position="35"/>
    </location>
</feature>
<organism evidence="2 3">
    <name type="scientific">Xyrichtys novacula</name>
    <name type="common">Pearly razorfish</name>
    <name type="synonym">Hemipteronotus novacula</name>
    <dbReference type="NCBI Taxonomy" id="13765"/>
    <lineage>
        <taxon>Eukaryota</taxon>
        <taxon>Metazoa</taxon>
        <taxon>Chordata</taxon>
        <taxon>Craniata</taxon>
        <taxon>Vertebrata</taxon>
        <taxon>Euteleostomi</taxon>
        <taxon>Actinopterygii</taxon>
        <taxon>Neopterygii</taxon>
        <taxon>Teleostei</taxon>
        <taxon>Neoteleostei</taxon>
        <taxon>Acanthomorphata</taxon>
        <taxon>Eupercaria</taxon>
        <taxon>Labriformes</taxon>
        <taxon>Labridae</taxon>
        <taxon>Xyrichtys</taxon>
    </lineage>
</organism>
<reference evidence="2" key="1">
    <citation type="submission" date="2023-08" db="EMBL/GenBank/DDBJ databases">
        <authorList>
            <person name="Alioto T."/>
            <person name="Alioto T."/>
            <person name="Gomez Garrido J."/>
        </authorList>
    </citation>
    <scope>NUCLEOTIDE SEQUENCE</scope>
</reference>